<comment type="caution">
    <text evidence="8">The sequence shown here is derived from an EMBL/GenBank/DDBJ whole genome shotgun (WGS) entry which is preliminary data.</text>
</comment>
<keyword evidence="9" id="KW-1185">Reference proteome</keyword>
<evidence type="ECO:0000313" key="9">
    <source>
        <dbReference type="Proteomes" id="UP000631034"/>
    </source>
</evidence>
<evidence type="ECO:0000256" key="5">
    <source>
        <dbReference type="ARBA" id="ARBA00023136"/>
    </source>
</evidence>
<dbReference type="GO" id="GO:0005886">
    <property type="term" value="C:plasma membrane"/>
    <property type="evidence" value="ECO:0007669"/>
    <property type="project" value="UniProtKB-SubCell"/>
</dbReference>
<evidence type="ECO:0000259" key="7">
    <source>
        <dbReference type="SMART" id="SM00962"/>
    </source>
</evidence>
<keyword evidence="5" id="KW-0472">Membrane</keyword>
<dbReference type="Pfam" id="PF00448">
    <property type="entry name" value="SRP54"/>
    <property type="match status" value="1"/>
</dbReference>
<comment type="similarity">
    <text evidence="2">Belongs to the GTP-binding SRP family.</text>
</comment>
<dbReference type="InterPro" id="IPR027417">
    <property type="entry name" value="P-loop_NTPase"/>
</dbReference>
<protein>
    <submittedName>
        <fullName evidence="8">AAA family ATPase</fullName>
    </submittedName>
</protein>
<dbReference type="SUPFAM" id="SSF52540">
    <property type="entry name" value="P-loop containing nucleoside triphosphate hydrolases"/>
    <property type="match status" value="1"/>
</dbReference>
<evidence type="ECO:0000313" key="8">
    <source>
        <dbReference type="EMBL" id="MBE1237230.1"/>
    </source>
</evidence>
<dbReference type="Gene3D" id="3.40.50.300">
    <property type="entry name" value="P-loop containing nucleotide triphosphate hydrolases"/>
    <property type="match status" value="1"/>
</dbReference>
<comment type="subcellular location">
    <subcellularLocation>
        <location evidence="1">Cell inner membrane</location>
        <topology evidence="1">Peripheral membrane protein</topology>
        <orientation evidence="1">Cytoplasmic side</orientation>
    </subcellularLocation>
</comment>
<dbReference type="GO" id="GO:0006614">
    <property type="term" value="P:SRP-dependent cotranslational protein targeting to membrane"/>
    <property type="evidence" value="ECO:0007669"/>
    <property type="project" value="InterPro"/>
</dbReference>
<dbReference type="PANTHER" id="PTHR43134">
    <property type="entry name" value="SIGNAL RECOGNITION PARTICLE RECEPTOR SUBUNIT ALPHA"/>
    <property type="match status" value="1"/>
</dbReference>
<dbReference type="PANTHER" id="PTHR43134:SF3">
    <property type="entry name" value="FLAGELLAR BIOSYNTHESIS PROTEIN FLHF"/>
    <property type="match status" value="1"/>
</dbReference>
<dbReference type="AlphaFoldDB" id="A0A8J7CQU3"/>
<dbReference type="RefSeq" id="WP_192534245.1">
    <property type="nucleotide sequence ID" value="NZ_JACZHT010000004.1"/>
</dbReference>
<dbReference type="GO" id="GO:0005525">
    <property type="term" value="F:GTP binding"/>
    <property type="evidence" value="ECO:0007669"/>
    <property type="project" value="UniProtKB-KW"/>
</dbReference>
<reference evidence="8" key="1">
    <citation type="submission" date="2020-10" db="EMBL/GenBank/DDBJ databases">
        <title>Genome sequence of the unusual species of purple photosynthetic bacteria, Phaeovibrio sulfidiphilus DSM 23193, type strain.</title>
        <authorList>
            <person name="Kyndt J.A."/>
            <person name="Meyer T.E."/>
        </authorList>
    </citation>
    <scope>NUCLEOTIDE SEQUENCE</scope>
    <source>
        <strain evidence="8">DSM 23193</strain>
    </source>
</reference>
<sequence length="331" mass="34615">MRLKCYTAESMAEAMATIRSELGDEAIIVSTQRAADGSGVRITAAVETSSREDDIQVALGRARRTPMADLVREALTFHGTPGRLTEMLVSLVLSSNAPDTLSACSRALEQAFGFTPTATGPLPRPVLLVGPPGTGKTIAVAKLAARAKMARTQTAVISTDTIRAGALDQLSAFTRILDIDLQKARDPGMLSALLIGLRSRPCAVFIDTPGLNPFSAEDMAFLGALTRSGPMDIVLVLNAGVDPMEAIDIAEAFAEVGATRILASRLDMARRLGGILAAAEAGKLAFGDVSINPHVADGLYAIAPASLAQLILPADDRPPPSSGPDFQMEPN</sequence>
<proteinExistence type="inferred from homology"/>
<dbReference type="GO" id="GO:0005047">
    <property type="term" value="F:signal recognition particle binding"/>
    <property type="evidence" value="ECO:0007669"/>
    <property type="project" value="TreeGrafter"/>
</dbReference>
<dbReference type="SMART" id="SM00962">
    <property type="entry name" value="SRP54"/>
    <property type="match status" value="1"/>
</dbReference>
<evidence type="ECO:0000256" key="1">
    <source>
        <dbReference type="ARBA" id="ARBA00004515"/>
    </source>
</evidence>
<dbReference type="EMBL" id="JACZHT010000004">
    <property type="protein sequence ID" value="MBE1237230.1"/>
    <property type="molecule type" value="Genomic_DNA"/>
</dbReference>
<dbReference type="InterPro" id="IPR000897">
    <property type="entry name" value="SRP54_GTPase_dom"/>
</dbReference>
<organism evidence="8 9">
    <name type="scientific">Phaeovibrio sulfidiphilus</name>
    <dbReference type="NCBI Taxonomy" id="1220600"/>
    <lineage>
        <taxon>Bacteria</taxon>
        <taxon>Pseudomonadati</taxon>
        <taxon>Pseudomonadota</taxon>
        <taxon>Alphaproteobacteria</taxon>
        <taxon>Rhodospirillales</taxon>
        <taxon>Rhodospirillaceae</taxon>
        <taxon>Phaeovibrio</taxon>
    </lineage>
</organism>
<accession>A0A8J7CQU3</accession>
<keyword evidence="4" id="KW-0342">GTP-binding</keyword>
<gene>
    <name evidence="8" type="ORF">IHV25_06170</name>
</gene>
<keyword evidence="3" id="KW-0547">Nucleotide-binding</keyword>
<dbReference type="InterPro" id="IPR003593">
    <property type="entry name" value="AAA+_ATPase"/>
</dbReference>
<dbReference type="Proteomes" id="UP000631034">
    <property type="component" value="Unassembled WGS sequence"/>
</dbReference>
<feature type="domain" description="AAA+ ATPase" evidence="6">
    <location>
        <begin position="122"/>
        <end position="262"/>
    </location>
</feature>
<dbReference type="GO" id="GO:0003924">
    <property type="term" value="F:GTPase activity"/>
    <property type="evidence" value="ECO:0007669"/>
    <property type="project" value="TreeGrafter"/>
</dbReference>
<evidence type="ECO:0000256" key="3">
    <source>
        <dbReference type="ARBA" id="ARBA00022741"/>
    </source>
</evidence>
<evidence type="ECO:0000256" key="4">
    <source>
        <dbReference type="ARBA" id="ARBA00023134"/>
    </source>
</evidence>
<feature type="domain" description="SRP54-type proteins GTP-binding" evidence="7">
    <location>
        <begin position="123"/>
        <end position="313"/>
    </location>
</feature>
<name>A0A8J7CQU3_9PROT</name>
<evidence type="ECO:0000259" key="6">
    <source>
        <dbReference type="SMART" id="SM00382"/>
    </source>
</evidence>
<dbReference type="SMART" id="SM00382">
    <property type="entry name" value="AAA"/>
    <property type="match status" value="1"/>
</dbReference>
<evidence type="ECO:0000256" key="2">
    <source>
        <dbReference type="ARBA" id="ARBA00008531"/>
    </source>
</evidence>